<dbReference type="GO" id="GO:0050077">
    <property type="term" value="F:maleylpyruvate isomerase activity"/>
    <property type="evidence" value="ECO:0007669"/>
    <property type="project" value="UniProtKB-EC"/>
</dbReference>
<dbReference type="Pfam" id="PF11716">
    <property type="entry name" value="MDMPI_N"/>
    <property type="match status" value="1"/>
</dbReference>
<dbReference type="Proteomes" id="UP000579605">
    <property type="component" value="Unassembled WGS sequence"/>
</dbReference>
<keyword evidence="2" id="KW-0670">Pyruvate</keyword>
<dbReference type="NCBIfam" id="TIGR03083">
    <property type="entry name" value="maleylpyruvate isomerase family mycothiol-dependent enzyme"/>
    <property type="match status" value="1"/>
</dbReference>
<protein>
    <submittedName>
        <fullName evidence="2">Maleylpyruvate isomerase</fullName>
        <ecNumber evidence="2">5.2.1.4</ecNumber>
    </submittedName>
</protein>
<dbReference type="InterPro" id="IPR024344">
    <property type="entry name" value="MDMPI_metal-binding"/>
</dbReference>
<accession>A0A852Z210</accession>
<dbReference type="Gene3D" id="1.20.120.450">
    <property type="entry name" value="dinb family like domain"/>
    <property type="match status" value="1"/>
</dbReference>
<dbReference type="AlphaFoldDB" id="A0A852Z210"/>
<proteinExistence type="predicted"/>
<reference evidence="2 3" key="1">
    <citation type="submission" date="2020-07" db="EMBL/GenBank/DDBJ databases">
        <title>Sequencing the genomes of 1000 actinobacteria strains.</title>
        <authorList>
            <person name="Klenk H.-P."/>
        </authorList>
    </citation>
    <scope>NUCLEOTIDE SEQUENCE [LARGE SCALE GENOMIC DNA]</scope>
    <source>
        <strain evidence="2 3">DSM 18448</strain>
    </source>
</reference>
<dbReference type="GO" id="GO:0046872">
    <property type="term" value="F:metal ion binding"/>
    <property type="evidence" value="ECO:0007669"/>
    <property type="project" value="InterPro"/>
</dbReference>
<organism evidence="2 3">
    <name type="scientific">Actinopolymorpha rutila</name>
    <dbReference type="NCBI Taxonomy" id="446787"/>
    <lineage>
        <taxon>Bacteria</taxon>
        <taxon>Bacillati</taxon>
        <taxon>Actinomycetota</taxon>
        <taxon>Actinomycetes</taxon>
        <taxon>Propionibacteriales</taxon>
        <taxon>Actinopolymorphaceae</taxon>
        <taxon>Actinopolymorpha</taxon>
    </lineage>
</organism>
<gene>
    <name evidence="2" type="ORF">F4554_000115</name>
</gene>
<evidence type="ECO:0000313" key="3">
    <source>
        <dbReference type="Proteomes" id="UP000579605"/>
    </source>
</evidence>
<keyword evidence="2" id="KW-0413">Isomerase</keyword>
<evidence type="ECO:0000313" key="2">
    <source>
        <dbReference type="EMBL" id="NYH87477.1"/>
    </source>
</evidence>
<dbReference type="SUPFAM" id="SSF109854">
    <property type="entry name" value="DinB/YfiT-like putative metalloenzymes"/>
    <property type="match status" value="1"/>
</dbReference>
<dbReference type="RefSeq" id="WP_179785539.1">
    <property type="nucleotide sequence ID" value="NZ_BAAARR010000012.1"/>
</dbReference>
<dbReference type="InterPro" id="IPR017517">
    <property type="entry name" value="Maleyloyr_isom"/>
</dbReference>
<keyword evidence="3" id="KW-1185">Reference proteome</keyword>
<feature type="domain" description="Mycothiol-dependent maleylpyruvate isomerase metal-binding" evidence="1">
    <location>
        <begin position="14"/>
        <end position="148"/>
    </location>
</feature>
<evidence type="ECO:0000259" key="1">
    <source>
        <dbReference type="Pfam" id="PF11716"/>
    </source>
</evidence>
<name>A0A852Z210_9ACTN</name>
<sequence>MEAELTDLQDQIDQGTEHLLATISTLTDDDVRAPSLLPDWTRGHVVTHVARVGEALRNLLVWARTGVPIPPYVSQDARDADIAAGAGRSAAELLADVIQSAQALRAAAVEVPDEGWERTVGVPGSLEFPASQVLVRRLVEVELHHVDLGAGYRANDWPTRFVDLDLPEPMRSQRAERSSWPGGA</sequence>
<dbReference type="InterPro" id="IPR034660">
    <property type="entry name" value="DinB/YfiT-like"/>
</dbReference>
<dbReference type="EMBL" id="JACBZH010000001">
    <property type="protein sequence ID" value="NYH87477.1"/>
    <property type="molecule type" value="Genomic_DNA"/>
</dbReference>
<dbReference type="EC" id="5.2.1.4" evidence="2"/>
<comment type="caution">
    <text evidence="2">The sequence shown here is derived from an EMBL/GenBank/DDBJ whole genome shotgun (WGS) entry which is preliminary data.</text>
</comment>